<dbReference type="Gene3D" id="3.40.50.1110">
    <property type="entry name" value="SGNH hydrolase"/>
    <property type="match status" value="1"/>
</dbReference>
<dbReference type="EMBL" id="LGTZ01002846">
    <property type="protein sequence ID" value="OJD10959.1"/>
    <property type="molecule type" value="Genomic_DNA"/>
</dbReference>
<dbReference type="InterPro" id="IPR036514">
    <property type="entry name" value="SGNH_hydro_sf"/>
</dbReference>
<sequence length="154" mass="15695">MQFKFFSVLALVATCVVADEAVEKRNLQDQIGAIASNIQSQYNDIKTAIGSVPPNVASVLATAIPTPVDGNVQGYFKSVVSDVNDGTPPAWYTGLPEDARNFLSTKAAELASVLPTAAATAGESGNFAPVARPTGAMVGSLVGAAGVLGLAVML</sequence>
<feature type="chain" id="PRO_5012724183" evidence="1">
    <location>
        <begin position="19"/>
        <end position="154"/>
    </location>
</feature>
<reference evidence="2 3" key="1">
    <citation type="submission" date="2015-08" db="EMBL/GenBank/DDBJ databases">
        <title>Emmonsia species relationships and genome sequence.</title>
        <authorList>
            <person name="Cuomo C.A."/>
            <person name="Schwartz I.S."/>
            <person name="Kenyon C."/>
            <person name="De Hoog G.S."/>
            <person name="Govender N.P."/>
            <person name="Botha A."/>
            <person name="Moreno L."/>
            <person name="De Vries M."/>
            <person name="Munoz J.F."/>
            <person name="Stielow J.B."/>
        </authorList>
    </citation>
    <scope>NUCLEOTIDE SEQUENCE [LARGE SCALE GENOMIC DNA]</scope>
    <source>
        <strain evidence="2 3">EI222</strain>
    </source>
</reference>
<dbReference type="AlphaFoldDB" id="A0A1J9Q3Y1"/>
<keyword evidence="1" id="KW-0732">Signal</keyword>
<evidence type="ECO:0000313" key="3">
    <source>
        <dbReference type="Proteomes" id="UP000242791"/>
    </source>
</evidence>
<organism evidence="2 3">
    <name type="scientific">Blastomyces percursus</name>
    <dbReference type="NCBI Taxonomy" id="1658174"/>
    <lineage>
        <taxon>Eukaryota</taxon>
        <taxon>Fungi</taxon>
        <taxon>Dikarya</taxon>
        <taxon>Ascomycota</taxon>
        <taxon>Pezizomycotina</taxon>
        <taxon>Eurotiomycetes</taxon>
        <taxon>Eurotiomycetidae</taxon>
        <taxon>Onygenales</taxon>
        <taxon>Ajellomycetaceae</taxon>
        <taxon>Blastomyces</taxon>
    </lineage>
</organism>
<comment type="caution">
    <text evidence="2">The sequence shown here is derived from an EMBL/GenBank/DDBJ whole genome shotgun (WGS) entry which is preliminary data.</text>
</comment>
<name>A0A1J9Q3Y1_9EURO</name>
<protein>
    <submittedName>
        <fullName evidence="2">Uncharacterized protein</fullName>
    </submittedName>
</protein>
<accession>A0A1J9Q3Y1</accession>
<gene>
    <name evidence="2" type="ORF">ACJ73_09649</name>
</gene>
<dbReference type="OrthoDB" id="5419608at2759"/>
<feature type="signal peptide" evidence="1">
    <location>
        <begin position="1"/>
        <end position="18"/>
    </location>
</feature>
<evidence type="ECO:0000313" key="2">
    <source>
        <dbReference type="EMBL" id="OJD10959.1"/>
    </source>
</evidence>
<evidence type="ECO:0000256" key="1">
    <source>
        <dbReference type="SAM" id="SignalP"/>
    </source>
</evidence>
<dbReference type="Proteomes" id="UP000242791">
    <property type="component" value="Unassembled WGS sequence"/>
</dbReference>
<dbReference type="VEuPathDB" id="FungiDB:ACJ73_09649"/>
<proteinExistence type="predicted"/>
<keyword evidence="3" id="KW-1185">Reference proteome</keyword>